<gene>
    <name evidence="2" type="ORF">RD149_19915</name>
</gene>
<comment type="caution">
    <text evidence="2">The sequence shown here is derived from an EMBL/GenBank/DDBJ whole genome shotgun (WGS) entry which is preliminary data.</text>
</comment>
<protein>
    <submittedName>
        <fullName evidence="2">Uncharacterized protein</fullName>
    </submittedName>
</protein>
<evidence type="ECO:0000256" key="1">
    <source>
        <dbReference type="SAM" id="SignalP"/>
    </source>
</evidence>
<organism evidence="2 3">
    <name type="scientific">Gordonia westfalica</name>
    <dbReference type="NCBI Taxonomy" id="158898"/>
    <lineage>
        <taxon>Bacteria</taxon>
        <taxon>Bacillati</taxon>
        <taxon>Actinomycetota</taxon>
        <taxon>Actinomycetes</taxon>
        <taxon>Mycobacteriales</taxon>
        <taxon>Gordoniaceae</taxon>
        <taxon>Gordonia</taxon>
    </lineage>
</organism>
<evidence type="ECO:0000313" key="2">
    <source>
        <dbReference type="EMBL" id="MDS1116018.1"/>
    </source>
</evidence>
<dbReference type="Proteomes" id="UP001265083">
    <property type="component" value="Unassembled WGS sequence"/>
</dbReference>
<dbReference type="EMBL" id="JAVLUS010000019">
    <property type="protein sequence ID" value="MDS1116018.1"/>
    <property type="molecule type" value="Genomic_DNA"/>
</dbReference>
<dbReference type="PROSITE" id="PS51257">
    <property type="entry name" value="PROKAR_LIPOPROTEIN"/>
    <property type="match status" value="1"/>
</dbReference>
<keyword evidence="3" id="KW-1185">Reference proteome</keyword>
<evidence type="ECO:0000313" key="3">
    <source>
        <dbReference type="Proteomes" id="UP001265083"/>
    </source>
</evidence>
<reference evidence="2 3" key="1">
    <citation type="submission" date="2023-08" db="EMBL/GenBank/DDBJ databases">
        <title>Bioegradation of LLDPE and BLDPE plastic by marine bacteria from coast plastic debris.</title>
        <authorList>
            <person name="Rong Z."/>
        </authorList>
    </citation>
    <scope>NUCLEOTIDE SEQUENCE [LARGE SCALE GENOMIC DNA]</scope>
    <source>
        <strain evidence="2 3">Z-2</strain>
    </source>
</reference>
<feature type="chain" id="PRO_5046157467" evidence="1">
    <location>
        <begin position="25"/>
        <end position="87"/>
    </location>
</feature>
<accession>A0ABU2GX29</accession>
<dbReference type="RefSeq" id="WP_310951878.1">
    <property type="nucleotide sequence ID" value="NZ_JAVLUS010000019.1"/>
</dbReference>
<keyword evidence="1" id="KW-0732">Signal</keyword>
<proteinExistence type="predicted"/>
<name>A0ABU2GX29_9ACTN</name>
<sequence>MKNLVGLGAGLLLCAASLVGCGGAGDGIVADRDAKPAFSDSEVRAKSADAALDQNLTPSQYEQAVVDMAVKEAAQKWQVPDNRSSLL</sequence>
<feature type="signal peptide" evidence="1">
    <location>
        <begin position="1"/>
        <end position="24"/>
    </location>
</feature>